<accession>A0A1M7DUU1</accession>
<proteinExistence type="predicted"/>
<dbReference type="AlphaFoldDB" id="A0A1M7DUU1"/>
<keyword evidence="4" id="KW-1185">Reference proteome</keyword>
<evidence type="ECO:0000313" key="4">
    <source>
        <dbReference type="Proteomes" id="UP000184444"/>
    </source>
</evidence>
<evidence type="ECO:0008006" key="5">
    <source>
        <dbReference type="Google" id="ProtNLM"/>
    </source>
</evidence>
<evidence type="ECO:0000256" key="2">
    <source>
        <dbReference type="SAM" id="SignalP"/>
    </source>
</evidence>
<name>A0A1M7DUU1_9RHOB</name>
<gene>
    <name evidence="3" type="ORF">SAMN05444389_101566</name>
</gene>
<feature type="signal peptide" evidence="2">
    <location>
        <begin position="1"/>
        <end position="23"/>
    </location>
</feature>
<sequence>MLPSHCIPAIALLTFLAAAAAGAQSLPQQPGYDAFQHVVAVEPRPYEFEILGVKPGMPIDEAVRLIEEHLGKELSPLDGTLQISSPDGRTFRTELRLGYETPGITFFLRNQDDQPFDSVELDVSTPASGSVVTAVRREVRLSASDGPDGASLLAQLEDLYGEPSETKVSPGTNSWLWATDMDYSAIPFVGGGPEPRYACARGLPDNGRYSYEVPFPTGGPNNCGATFGVSHRTSATTVTLNFRLTDYKLVDQDREAANSQVDEKLSATAAPSDMKL</sequence>
<evidence type="ECO:0000313" key="3">
    <source>
        <dbReference type="EMBL" id="SHL82949.1"/>
    </source>
</evidence>
<dbReference type="EMBL" id="FRCK01000001">
    <property type="protein sequence ID" value="SHL82949.1"/>
    <property type="molecule type" value="Genomic_DNA"/>
</dbReference>
<dbReference type="Proteomes" id="UP000184444">
    <property type="component" value="Unassembled WGS sequence"/>
</dbReference>
<feature type="compositionally biased region" description="Basic and acidic residues" evidence="1">
    <location>
        <begin position="256"/>
        <end position="265"/>
    </location>
</feature>
<feature type="chain" id="PRO_5013155882" description="Lipoprotein" evidence="2">
    <location>
        <begin position="24"/>
        <end position="276"/>
    </location>
</feature>
<reference evidence="4" key="1">
    <citation type="submission" date="2016-11" db="EMBL/GenBank/DDBJ databases">
        <authorList>
            <person name="Varghese N."/>
            <person name="Submissions S."/>
        </authorList>
    </citation>
    <scope>NUCLEOTIDE SEQUENCE [LARGE SCALE GENOMIC DNA]</scope>
    <source>
        <strain evidence="4">DSM 6637</strain>
    </source>
</reference>
<keyword evidence="2" id="KW-0732">Signal</keyword>
<protein>
    <recommendedName>
        <fullName evidence="5">Lipoprotein</fullName>
    </recommendedName>
</protein>
<organism evidence="3 4">
    <name type="scientific">Paracoccus solventivorans</name>
    <dbReference type="NCBI Taxonomy" id="53463"/>
    <lineage>
        <taxon>Bacteria</taxon>
        <taxon>Pseudomonadati</taxon>
        <taxon>Pseudomonadota</taxon>
        <taxon>Alphaproteobacteria</taxon>
        <taxon>Rhodobacterales</taxon>
        <taxon>Paracoccaceae</taxon>
        <taxon>Paracoccus</taxon>
    </lineage>
</organism>
<feature type="region of interest" description="Disordered" evidence="1">
    <location>
        <begin position="256"/>
        <end position="276"/>
    </location>
</feature>
<evidence type="ECO:0000256" key="1">
    <source>
        <dbReference type="SAM" id="MobiDB-lite"/>
    </source>
</evidence>